<keyword evidence="3" id="KW-1185">Reference proteome</keyword>
<evidence type="ECO:0008006" key="4">
    <source>
        <dbReference type="Google" id="ProtNLM"/>
    </source>
</evidence>
<name>A0AAV3QGG7_LITER</name>
<dbReference type="AlphaFoldDB" id="A0AAV3QGG7"/>
<organism evidence="2 3">
    <name type="scientific">Lithospermum erythrorhizon</name>
    <name type="common">Purple gromwell</name>
    <name type="synonym">Lithospermum officinale var. erythrorhizon</name>
    <dbReference type="NCBI Taxonomy" id="34254"/>
    <lineage>
        <taxon>Eukaryota</taxon>
        <taxon>Viridiplantae</taxon>
        <taxon>Streptophyta</taxon>
        <taxon>Embryophyta</taxon>
        <taxon>Tracheophyta</taxon>
        <taxon>Spermatophyta</taxon>
        <taxon>Magnoliopsida</taxon>
        <taxon>eudicotyledons</taxon>
        <taxon>Gunneridae</taxon>
        <taxon>Pentapetalae</taxon>
        <taxon>asterids</taxon>
        <taxon>lamiids</taxon>
        <taxon>Boraginales</taxon>
        <taxon>Boraginaceae</taxon>
        <taxon>Boraginoideae</taxon>
        <taxon>Lithospermeae</taxon>
        <taxon>Lithospermum</taxon>
    </lineage>
</organism>
<accession>A0AAV3QGG7</accession>
<gene>
    <name evidence="2" type="ORF">LIER_18659</name>
</gene>
<dbReference type="Proteomes" id="UP001454036">
    <property type="component" value="Unassembled WGS sequence"/>
</dbReference>
<dbReference type="SUPFAM" id="SSF48371">
    <property type="entry name" value="ARM repeat"/>
    <property type="match status" value="1"/>
</dbReference>
<dbReference type="PANTHER" id="PTHR37743:SF1">
    <property type="entry name" value="ARM REPEAT SUPERFAMILY PROTEIN"/>
    <property type="match status" value="1"/>
</dbReference>
<reference evidence="2 3" key="1">
    <citation type="submission" date="2024-01" db="EMBL/GenBank/DDBJ databases">
        <title>The complete chloroplast genome sequence of Lithospermum erythrorhizon: insights into the phylogenetic relationship among Boraginaceae species and the maternal lineages of purple gromwells.</title>
        <authorList>
            <person name="Okada T."/>
            <person name="Watanabe K."/>
        </authorList>
    </citation>
    <scope>NUCLEOTIDE SEQUENCE [LARGE SCALE GENOMIC DNA]</scope>
</reference>
<dbReference type="InterPro" id="IPR011989">
    <property type="entry name" value="ARM-like"/>
</dbReference>
<dbReference type="PANTHER" id="PTHR37743">
    <property type="entry name" value="ARM REPEAT SUPERFAMILY PROTEIN"/>
    <property type="match status" value="1"/>
</dbReference>
<dbReference type="Gene3D" id="1.25.10.10">
    <property type="entry name" value="Leucine-rich Repeat Variant"/>
    <property type="match status" value="1"/>
</dbReference>
<feature type="compositionally biased region" description="Polar residues" evidence="1">
    <location>
        <begin position="71"/>
        <end position="83"/>
    </location>
</feature>
<comment type="caution">
    <text evidence="2">The sequence shown here is derived from an EMBL/GenBank/DDBJ whole genome shotgun (WGS) entry which is preliminary data.</text>
</comment>
<proteinExistence type="predicted"/>
<evidence type="ECO:0000313" key="2">
    <source>
        <dbReference type="EMBL" id="GAA0162600.1"/>
    </source>
</evidence>
<sequence>MIFPLALSGECYIQIILQGEHELPTRLSIAAADFVLSLSIALTKKSVAADLSDKKKASSQNLQKRPVSLAPATSSQYKMSTKNKPSGFSGDMEMLKLLWVHIDELIVLVQKLMEWSRKSRPLHVKGVERVHQWLLETKRNYVCSSKLADLKFLETGVLLLSSCWKHYGILLHLEDPRFSKKYKQLLEQYVSGIQYYSDNYKDDHEVAEDSGTETLKFFMNCLSLLLGRLNVKQFETAVAEYGSQLSELLMSQLRSSDEQVVDSTILILKAVIFKTKDGSVKSSLLDSKQMDAALTMLLPFLDELDGSARAVVKLVAEYCSIYADSRCMEEVLKRLSSENVSQRKNAADVISDVINRSFETTNIPHAVWQDLANRLLLCLGDGESVIRSQASTLLPLIDPSLVLPELVLLVYSQDESVELYASRTFKAVMRNHKHSPEVICTLLDCLSTLCQNSDLNATGSKGEGAKLDIDKILKLLSDWTLLVEDWNSLVDPLMDKIFSEPSNAVIVRFFSHISEYLADASHLVFNRILLYTREQKRSSKDFSGCEASVFRNDDIALFSSLCPLLIIRLLPLRVFDDLNSPAMYGQLLTRKTTFDIGYLGNDGPQSVAALLLNKMLNNSEFEDVRKLAAELCGRIHPNILVPIISHKLKDATNERDLLKIKACLFALCTSFMIRGKDSFLRKDILRIRSSIETVLSWPSTGGDDVSKAQHGCIDCVAWMVCAEVEFSIPSKTATLDTTCNSDAGDSAKKWSVCTYVIENLTQDRCPTTSEGITSKSEVSIHLSFRLCMANILISACQKISNSGGMKALARKAVPRIIQSVEDILDSEIKAACIQVLFSMVYHLKSEILQYSSDLLTVAMSSLRDGSHKEKLVGAKLLASLMASEEEVVGSIAGGLLEARETLASISLSDSSQDVREVCQKLLMCMTF</sequence>
<evidence type="ECO:0000313" key="3">
    <source>
        <dbReference type="Proteomes" id="UP001454036"/>
    </source>
</evidence>
<dbReference type="InterPro" id="IPR016024">
    <property type="entry name" value="ARM-type_fold"/>
</dbReference>
<evidence type="ECO:0000256" key="1">
    <source>
        <dbReference type="SAM" id="MobiDB-lite"/>
    </source>
</evidence>
<feature type="region of interest" description="Disordered" evidence="1">
    <location>
        <begin position="58"/>
        <end position="83"/>
    </location>
</feature>
<dbReference type="EMBL" id="BAABME010004504">
    <property type="protein sequence ID" value="GAA0162600.1"/>
    <property type="molecule type" value="Genomic_DNA"/>
</dbReference>
<protein>
    <recommendedName>
        <fullName evidence="4">ARM repeat superfamily protein</fullName>
    </recommendedName>
</protein>